<dbReference type="UniPathway" id="UPA00164"/>
<dbReference type="KEGG" id="sva:SVA_2119"/>
<feature type="domain" description="Starch synthase catalytic" evidence="13">
    <location>
        <begin position="4"/>
        <end position="240"/>
    </location>
</feature>
<dbReference type="Pfam" id="PF08323">
    <property type="entry name" value="Glyco_transf_5"/>
    <property type="match status" value="1"/>
</dbReference>
<evidence type="ECO:0000313" key="15">
    <source>
        <dbReference type="Proteomes" id="UP000218899"/>
    </source>
</evidence>
<dbReference type="AlphaFoldDB" id="A0A1B4VC38"/>
<proteinExistence type="inferred from homology"/>
<evidence type="ECO:0000256" key="4">
    <source>
        <dbReference type="ARBA" id="ARBA00010281"/>
    </source>
</evidence>
<evidence type="ECO:0000256" key="7">
    <source>
        <dbReference type="ARBA" id="ARBA00022676"/>
    </source>
</evidence>
<evidence type="ECO:0000256" key="6">
    <source>
        <dbReference type="ARBA" id="ARBA00019935"/>
    </source>
</evidence>
<comment type="function">
    <text evidence="2 11">Synthesizes alpha-1,4-glucan chains using ADP-glucose.</text>
</comment>
<keyword evidence="15" id="KW-1185">Reference proteome</keyword>
<evidence type="ECO:0000256" key="5">
    <source>
        <dbReference type="ARBA" id="ARBA00012588"/>
    </source>
</evidence>
<evidence type="ECO:0000256" key="2">
    <source>
        <dbReference type="ARBA" id="ARBA00002764"/>
    </source>
</evidence>
<dbReference type="GO" id="GO:0004373">
    <property type="term" value="F:alpha-1,4-glucan glucosyltransferase (UDP-glucose donor) activity"/>
    <property type="evidence" value="ECO:0007669"/>
    <property type="project" value="InterPro"/>
</dbReference>
<keyword evidence="7 11" id="KW-0328">Glycosyltransferase</keyword>
<comment type="similarity">
    <text evidence="4 11">Belongs to the glycosyltransferase 1 family. Bacterial/plant glycogen synthase subfamily.</text>
</comment>
<dbReference type="InterPro" id="IPR011835">
    <property type="entry name" value="GS/SS"/>
</dbReference>
<gene>
    <name evidence="11" type="primary">glgA</name>
    <name evidence="14" type="ORF">SVA_2119</name>
</gene>
<dbReference type="GO" id="GO:0009011">
    <property type="term" value="F:alpha-1,4-glucan glucosyltransferase (ADP-glucose donor) activity"/>
    <property type="evidence" value="ECO:0007669"/>
    <property type="project" value="UniProtKB-UniRule"/>
</dbReference>
<protein>
    <recommendedName>
        <fullName evidence="6 11">Glycogen synthase</fullName>
        <ecNumber evidence="5 11">2.4.1.21</ecNumber>
    </recommendedName>
    <alternativeName>
        <fullName evidence="10 11">Starch [bacterial glycogen] synthase</fullName>
    </alternativeName>
</protein>
<keyword evidence="9 11" id="KW-0320">Glycogen biosynthesis</keyword>
<dbReference type="SUPFAM" id="SSF53756">
    <property type="entry name" value="UDP-Glycosyltransferase/glycogen phosphorylase"/>
    <property type="match status" value="1"/>
</dbReference>
<accession>A0A1B4VC38</accession>
<feature type="binding site" evidence="11">
    <location>
        <position position="16"/>
    </location>
    <ligand>
        <name>ADP-alpha-D-glucose</name>
        <dbReference type="ChEBI" id="CHEBI:57498"/>
    </ligand>
</feature>
<evidence type="ECO:0000256" key="3">
    <source>
        <dbReference type="ARBA" id="ARBA00004964"/>
    </source>
</evidence>
<dbReference type="HAMAP" id="MF_00484">
    <property type="entry name" value="Glycogen_synth"/>
    <property type="match status" value="1"/>
</dbReference>
<feature type="domain" description="Glycosyl transferase family 1" evidence="12">
    <location>
        <begin position="297"/>
        <end position="453"/>
    </location>
</feature>
<evidence type="ECO:0000313" key="14">
    <source>
        <dbReference type="EMBL" id="BAU48671.1"/>
    </source>
</evidence>
<dbReference type="InterPro" id="IPR013534">
    <property type="entry name" value="Starch_synth_cat_dom"/>
</dbReference>
<name>A0A1B4VC38_9GAMM</name>
<dbReference type="Pfam" id="PF00534">
    <property type="entry name" value="Glycos_transf_1"/>
    <property type="match status" value="1"/>
</dbReference>
<sequence>MHKTLFVTSEAHPLMKTGGLGDVCGSLPRALRAIGVDVRLMMPAYRDAKAAAGRLRPVARVAVPRLPEPATLLEGTLPGTRVPVWLVDYPPAFDRPGDPYLDPQGQPWYDNAPRFALLARVAVAVARGEATLPWKPDVVHCHDWQTGLVPALLALERERPASVFTIHNLAYQGLFPADMFGSLGLPASLWSLAGLEFHGQMSFIKGGLAYADRLNAVSPTYAREIQTPALGCGLDGLLRHRADRLSGILNGIDVNVWNPARDPHIAAPYSRTRFDGKRINKRALQEMCGLPNEPLTPLLGMVGRLVEQKGVDLVLGAWPALARRGCQLVVLGTGESAYEDAWRRERGRHPAQLAVKIGYDEALAHRIEAGADIFLMPSRFEPCGLNQMYSLRYGTPPVVRRIGGLADTVEDANEDNLASGRATGFVFDEERPEALVAAVERALALSKQPDRWRRLVHTGMRQDFSWERSARAYVRLYDMATEQRDRSV</sequence>
<evidence type="ECO:0000256" key="1">
    <source>
        <dbReference type="ARBA" id="ARBA00001478"/>
    </source>
</evidence>
<evidence type="ECO:0000256" key="9">
    <source>
        <dbReference type="ARBA" id="ARBA00023056"/>
    </source>
</evidence>
<dbReference type="OrthoDB" id="9808590at2"/>
<dbReference type="PANTHER" id="PTHR45825:SF11">
    <property type="entry name" value="ALPHA AMYLASE DOMAIN-CONTAINING PROTEIN"/>
    <property type="match status" value="1"/>
</dbReference>
<dbReference type="EC" id="2.4.1.21" evidence="5 11"/>
<dbReference type="NCBIfam" id="NF001899">
    <property type="entry name" value="PRK00654.1-2"/>
    <property type="match status" value="1"/>
</dbReference>
<dbReference type="InterPro" id="IPR001296">
    <property type="entry name" value="Glyco_trans_1"/>
</dbReference>
<reference evidence="14 15" key="1">
    <citation type="submission" date="2015-08" db="EMBL/GenBank/DDBJ databases">
        <title>Complete genome sequence of Sulfurifustis variabilis.</title>
        <authorList>
            <person name="Miura A."/>
            <person name="Kojima H."/>
            <person name="Fukui M."/>
        </authorList>
    </citation>
    <scope>NUCLEOTIDE SEQUENCE [LARGE SCALE GENOMIC DNA]</scope>
    <source>
        <strain evidence="15">skN76</strain>
    </source>
</reference>
<dbReference type="Proteomes" id="UP000218899">
    <property type="component" value="Chromosome"/>
</dbReference>
<dbReference type="PANTHER" id="PTHR45825">
    <property type="entry name" value="GRANULE-BOUND STARCH SYNTHASE 1, CHLOROPLASTIC/AMYLOPLASTIC"/>
    <property type="match status" value="1"/>
</dbReference>
<comment type="pathway">
    <text evidence="3 11">Glycan biosynthesis; glycogen biosynthesis.</text>
</comment>
<comment type="catalytic activity">
    <reaction evidence="1 11">
        <text>[(1-&gt;4)-alpha-D-glucosyl](n) + ADP-alpha-D-glucose = [(1-&gt;4)-alpha-D-glucosyl](n+1) + ADP + H(+)</text>
        <dbReference type="Rhea" id="RHEA:18189"/>
        <dbReference type="Rhea" id="RHEA-COMP:9584"/>
        <dbReference type="Rhea" id="RHEA-COMP:9587"/>
        <dbReference type="ChEBI" id="CHEBI:15378"/>
        <dbReference type="ChEBI" id="CHEBI:15444"/>
        <dbReference type="ChEBI" id="CHEBI:57498"/>
        <dbReference type="ChEBI" id="CHEBI:456216"/>
        <dbReference type="EC" id="2.4.1.21"/>
    </reaction>
</comment>
<organism evidence="14 15">
    <name type="scientific">Sulfurifustis variabilis</name>
    <dbReference type="NCBI Taxonomy" id="1675686"/>
    <lineage>
        <taxon>Bacteria</taxon>
        <taxon>Pseudomonadati</taxon>
        <taxon>Pseudomonadota</taxon>
        <taxon>Gammaproteobacteria</taxon>
        <taxon>Acidiferrobacterales</taxon>
        <taxon>Acidiferrobacteraceae</taxon>
        <taxon>Sulfurifustis</taxon>
    </lineage>
</organism>
<dbReference type="RefSeq" id="WP_096461156.1">
    <property type="nucleotide sequence ID" value="NZ_AP014936.1"/>
</dbReference>
<keyword evidence="8 11" id="KW-0808">Transferase</keyword>
<evidence type="ECO:0000256" key="11">
    <source>
        <dbReference type="HAMAP-Rule" id="MF_00484"/>
    </source>
</evidence>
<dbReference type="EMBL" id="AP014936">
    <property type="protein sequence ID" value="BAU48671.1"/>
    <property type="molecule type" value="Genomic_DNA"/>
</dbReference>
<evidence type="ECO:0000259" key="12">
    <source>
        <dbReference type="Pfam" id="PF00534"/>
    </source>
</evidence>
<dbReference type="Gene3D" id="3.40.50.2000">
    <property type="entry name" value="Glycogen Phosphorylase B"/>
    <property type="match status" value="2"/>
</dbReference>
<dbReference type="GO" id="GO:0005978">
    <property type="term" value="P:glycogen biosynthetic process"/>
    <property type="evidence" value="ECO:0007669"/>
    <property type="project" value="UniProtKB-UniRule"/>
</dbReference>
<dbReference type="NCBIfam" id="TIGR02095">
    <property type="entry name" value="glgA"/>
    <property type="match status" value="1"/>
</dbReference>
<evidence type="ECO:0000256" key="8">
    <source>
        <dbReference type="ARBA" id="ARBA00022679"/>
    </source>
</evidence>
<evidence type="ECO:0000256" key="10">
    <source>
        <dbReference type="ARBA" id="ARBA00031722"/>
    </source>
</evidence>
<evidence type="ECO:0000259" key="13">
    <source>
        <dbReference type="Pfam" id="PF08323"/>
    </source>
</evidence>
<dbReference type="CDD" id="cd03791">
    <property type="entry name" value="GT5_Glycogen_synthase_DULL1-like"/>
    <property type="match status" value="1"/>
</dbReference>